<sequence>MKDLSTILVVEDDAEIREMIVNHLKVENFDVVEAADGEEALSTFNKREFDLILLDMMLPKLNGKKVMAHIRERCLVPLLIISAKDSETDKILGLELGADDYITKPFSMGELTARIHALLRRASYRHSPPEETIIRLGNLELNMEDYSLIKPDRKIHLTAKEFEILKLFFTYPKKVFTKAQIYSSVWMEEFVGDDNTVMVHISRLRDKIEDDPAEPRIIKTVWGIGYKMGDPA</sequence>
<dbReference type="Pfam" id="PF00072">
    <property type="entry name" value="Response_reg"/>
    <property type="match status" value="1"/>
</dbReference>
<keyword evidence="2 7" id="KW-0597">Phosphoprotein</keyword>
<dbReference type="GO" id="GO:0006355">
    <property type="term" value="P:regulation of DNA-templated transcription"/>
    <property type="evidence" value="ECO:0007669"/>
    <property type="project" value="InterPro"/>
</dbReference>
<evidence type="ECO:0000259" key="9">
    <source>
        <dbReference type="PROSITE" id="PS50110"/>
    </source>
</evidence>
<dbReference type="InterPro" id="IPR011006">
    <property type="entry name" value="CheY-like_superfamily"/>
</dbReference>
<dbReference type="FunFam" id="1.10.10.10:FF:000018">
    <property type="entry name" value="DNA-binding response regulator ResD"/>
    <property type="match status" value="1"/>
</dbReference>
<dbReference type="InterPro" id="IPR001789">
    <property type="entry name" value="Sig_transdc_resp-reg_receiver"/>
</dbReference>
<keyword evidence="6" id="KW-0804">Transcription</keyword>
<dbReference type="PROSITE" id="PS51755">
    <property type="entry name" value="OMPR_PHOB"/>
    <property type="match status" value="1"/>
</dbReference>
<keyword evidence="3" id="KW-0902">Two-component regulatory system</keyword>
<dbReference type="InterPro" id="IPR039420">
    <property type="entry name" value="WalR-like"/>
</dbReference>
<evidence type="ECO:0000256" key="2">
    <source>
        <dbReference type="ARBA" id="ARBA00022553"/>
    </source>
</evidence>
<evidence type="ECO:0000259" key="10">
    <source>
        <dbReference type="PROSITE" id="PS51755"/>
    </source>
</evidence>
<dbReference type="GO" id="GO:0032993">
    <property type="term" value="C:protein-DNA complex"/>
    <property type="evidence" value="ECO:0007669"/>
    <property type="project" value="TreeGrafter"/>
</dbReference>
<feature type="domain" description="OmpR/PhoB-type" evidence="10">
    <location>
        <begin position="131"/>
        <end position="230"/>
    </location>
</feature>
<dbReference type="PANTHER" id="PTHR48111:SF26">
    <property type="entry name" value="STAGE 0 SPORULATION PROTEIN A HOMOLOG"/>
    <property type="match status" value="1"/>
</dbReference>
<dbReference type="GO" id="GO:0000156">
    <property type="term" value="F:phosphorelay response regulator activity"/>
    <property type="evidence" value="ECO:0007669"/>
    <property type="project" value="TreeGrafter"/>
</dbReference>
<dbReference type="Gene3D" id="3.40.50.2300">
    <property type="match status" value="1"/>
</dbReference>
<keyword evidence="5 8" id="KW-0238">DNA-binding</keyword>
<dbReference type="CDD" id="cd17574">
    <property type="entry name" value="REC_OmpR"/>
    <property type="match status" value="1"/>
</dbReference>
<dbReference type="PROSITE" id="PS50110">
    <property type="entry name" value="RESPONSE_REGULATORY"/>
    <property type="match status" value="1"/>
</dbReference>
<dbReference type="PANTHER" id="PTHR48111">
    <property type="entry name" value="REGULATOR OF RPOS"/>
    <property type="match status" value="1"/>
</dbReference>
<evidence type="ECO:0000313" key="12">
    <source>
        <dbReference type="Proteomes" id="UP000244184"/>
    </source>
</evidence>
<protein>
    <submittedName>
        <fullName evidence="11">DNA-binding response regulator</fullName>
    </submittedName>
</protein>
<comment type="caution">
    <text evidence="11">The sequence shown here is derived from an EMBL/GenBank/DDBJ whole genome shotgun (WGS) entry which is preliminary data.</text>
</comment>
<dbReference type="EMBL" id="PYHP01000050">
    <property type="protein sequence ID" value="PUA37597.1"/>
    <property type="molecule type" value="Genomic_DNA"/>
</dbReference>
<dbReference type="AlphaFoldDB" id="A0A2T6G098"/>
<evidence type="ECO:0000256" key="8">
    <source>
        <dbReference type="PROSITE-ProRule" id="PRU01091"/>
    </source>
</evidence>
<dbReference type="SUPFAM" id="SSF52172">
    <property type="entry name" value="CheY-like"/>
    <property type="match status" value="1"/>
</dbReference>
<reference evidence="11 12" key="1">
    <citation type="submission" date="2018-03" db="EMBL/GenBank/DDBJ databases">
        <title>Genome sequence of Paenibacillus elgii strain AC13 an antimicrobial compound producing bacteria.</title>
        <authorList>
            <person name="Kurokawa A.S."/>
            <person name="Araujo J.F."/>
            <person name="Costa R.A."/>
            <person name="Ortega D.B."/>
            <person name="Pires A.S."/>
            <person name="Pappas G.J.Jr."/>
            <person name="Franco O.L."/>
            <person name="Barreto C."/>
            <person name="Magalhaes B.S."/>
            <person name="Kruger R.H."/>
        </authorList>
    </citation>
    <scope>NUCLEOTIDE SEQUENCE [LARGE SCALE GENOMIC DNA]</scope>
    <source>
        <strain evidence="11 12">AC13</strain>
    </source>
</reference>
<dbReference type="GO" id="GO:0005829">
    <property type="term" value="C:cytosol"/>
    <property type="evidence" value="ECO:0007669"/>
    <property type="project" value="TreeGrafter"/>
</dbReference>
<accession>A0A2T6G098</accession>
<organism evidence="11 12">
    <name type="scientific">Paenibacillus elgii</name>
    <dbReference type="NCBI Taxonomy" id="189691"/>
    <lineage>
        <taxon>Bacteria</taxon>
        <taxon>Bacillati</taxon>
        <taxon>Bacillota</taxon>
        <taxon>Bacilli</taxon>
        <taxon>Bacillales</taxon>
        <taxon>Paenibacillaceae</taxon>
        <taxon>Paenibacillus</taxon>
    </lineage>
</organism>
<evidence type="ECO:0000256" key="7">
    <source>
        <dbReference type="PROSITE-ProRule" id="PRU00169"/>
    </source>
</evidence>
<gene>
    <name evidence="11" type="ORF">C8Z91_19860</name>
</gene>
<name>A0A2T6G098_9BACL</name>
<dbReference type="SMART" id="SM00862">
    <property type="entry name" value="Trans_reg_C"/>
    <property type="match status" value="1"/>
</dbReference>
<feature type="domain" description="Response regulatory" evidence="9">
    <location>
        <begin position="6"/>
        <end position="119"/>
    </location>
</feature>
<feature type="modified residue" description="4-aspartylphosphate" evidence="7">
    <location>
        <position position="55"/>
    </location>
</feature>
<dbReference type="Proteomes" id="UP000244184">
    <property type="component" value="Unassembled WGS sequence"/>
</dbReference>
<dbReference type="SMART" id="SM00448">
    <property type="entry name" value="REC"/>
    <property type="match status" value="1"/>
</dbReference>
<proteinExistence type="predicted"/>
<dbReference type="InterPro" id="IPR001867">
    <property type="entry name" value="OmpR/PhoB-type_DNA-bd"/>
</dbReference>
<keyword evidence="4" id="KW-0805">Transcription regulation</keyword>
<dbReference type="Pfam" id="PF00486">
    <property type="entry name" value="Trans_reg_C"/>
    <property type="match status" value="1"/>
</dbReference>
<dbReference type="Gene3D" id="1.10.10.10">
    <property type="entry name" value="Winged helix-like DNA-binding domain superfamily/Winged helix DNA-binding domain"/>
    <property type="match status" value="1"/>
</dbReference>
<dbReference type="GO" id="GO:0000976">
    <property type="term" value="F:transcription cis-regulatory region binding"/>
    <property type="evidence" value="ECO:0007669"/>
    <property type="project" value="TreeGrafter"/>
</dbReference>
<dbReference type="InterPro" id="IPR036388">
    <property type="entry name" value="WH-like_DNA-bd_sf"/>
</dbReference>
<evidence type="ECO:0000256" key="6">
    <source>
        <dbReference type="ARBA" id="ARBA00023163"/>
    </source>
</evidence>
<dbReference type="CDD" id="cd00383">
    <property type="entry name" value="trans_reg_C"/>
    <property type="match status" value="1"/>
</dbReference>
<dbReference type="Gene3D" id="6.10.250.690">
    <property type="match status" value="1"/>
</dbReference>
<evidence type="ECO:0000256" key="3">
    <source>
        <dbReference type="ARBA" id="ARBA00023012"/>
    </source>
</evidence>
<evidence type="ECO:0000256" key="4">
    <source>
        <dbReference type="ARBA" id="ARBA00023015"/>
    </source>
</evidence>
<evidence type="ECO:0000256" key="5">
    <source>
        <dbReference type="ARBA" id="ARBA00023125"/>
    </source>
</evidence>
<comment type="subcellular location">
    <subcellularLocation>
        <location evidence="1">Cytoplasm</location>
    </subcellularLocation>
</comment>
<feature type="DNA-binding region" description="OmpR/PhoB-type" evidence="8">
    <location>
        <begin position="131"/>
        <end position="230"/>
    </location>
</feature>
<evidence type="ECO:0000256" key="1">
    <source>
        <dbReference type="ARBA" id="ARBA00004496"/>
    </source>
</evidence>
<evidence type="ECO:0000313" key="11">
    <source>
        <dbReference type="EMBL" id="PUA37597.1"/>
    </source>
</evidence>